<reference evidence="2 3" key="1">
    <citation type="journal article" date="2019" name="Int. J. Syst. Evol. Microbiol.">
        <title>The Global Catalogue of Microorganisms (GCM) 10K type strain sequencing project: providing services to taxonomists for standard genome sequencing and annotation.</title>
        <authorList>
            <consortium name="The Broad Institute Genomics Platform"/>
            <consortium name="The Broad Institute Genome Sequencing Center for Infectious Disease"/>
            <person name="Wu L."/>
            <person name="Ma J."/>
        </authorList>
    </citation>
    <scope>NUCLEOTIDE SEQUENCE [LARGE SCALE GENOMIC DNA]</scope>
    <source>
        <strain evidence="2 3">JCM 14545</strain>
    </source>
</reference>
<comment type="caution">
    <text evidence="2">The sequence shown here is derived from an EMBL/GenBank/DDBJ whole genome shotgun (WGS) entry which is preliminary data.</text>
</comment>
<dbReference type="Proteomes" id="UP001501116">
    <property type="component" value="Unassembled WGS sequence"/>
</dbReference>
<dbReference type="InterPro" id="IPR017517">
    <property type="entry name" value="Maleyloyr_isom"/>
</dbReference>
<protein>
    <submittedName>
        <fullName evidence="2">TIGR03086 family metal-binding protein</fullName>
    </submittedName>
</protein>
<dbReference type="EMBL" id="BAAANN010000001">
    <property type="protein sequence ID" value="GAA1938388.1"/>
    <property type="molecule type" value="Genomic_DNA"/>
</dbReference>
<gene>
    <name evidence="2" type="ORF">GCM10009754_01770</name>
</gene>
<dbReference type="InterPro" id="IPR017520">
    <property type="entry name" value="CHP03086"/>
</dbReference>
<dbReference type="Gene3D" id="1.20.120.450">
    <property type="entry name" value="dinb family like domain"/>
    <property type="match status" value="1"/>
</dbReference>
<dbReference type="SUPFAM" id="SSF109854">
    <property type="entry name" value="DinB/YfiT-like putative metalloenzymes"/>
    <property type="match status" value="1"/>
</dbReference>
<evidence type="ECO:0000313" key="2">
    <source>
        <dbReference type="EMBL" id="GAA1938388.1"/>
    </source>
</evidence>
<dbReference type="InterPro" id="IPR034660">
    <property type="entry name" value="DinB/YfiT-like"/>
</dbReference>
<keyword evidence="3" id="KW-1185">Reference proteome</keyword>
<accession>A0ABN2PZ13</accession>
<evidence type="ECO:0000313" key="3">
    <source>
        <dbReference type="Proteomes" id="UP001501116"/>
    </source>
</evidence>
<name>A0ABN2PZ13_9PSEU</name>
<feature type="domain" description="Mycothiol-dependent maleylpyruvate isomerase metal-binding" evidence="1">
    <location>
        <begin position="14"/>
        <end position="134"/>
    </location>
</feature>
<dbReference type="NCBIfam" id="TIGR03086">
    <property type="entry name" value="TIGR03086 family metal-binding protein"/>
    <property type="match status" value="1"/>
</dbReference>
<proteinExistence type="predicted"/>
<dbReference type="Pfam" id="PF11716">
    <property type="entry name" value="MDMPI_N"/>
    <property type="match status" value="1"/>
</dbReference>
<organism evidence="2 3">
    <name type="scientific">Amycolatopsis minnesotensis</name>
    <dbReference type="NCBI Taxonomy" id="337894"/>
    <lineage>
        <taxon>Bacteria</taxon>
        <taxon>Bacillati</taxon>
        <taxon>Actinomycetota</taxon>
        <taxon>Actinomycetes</taxon>
        <taxon>Pseudonocardiales</taxon>
        <taxon>Pseudonocardiaceae</taxon>
        <taxon>Amycolatopsis</taxon>
    </lineage>
</organism>
<dbReference type="NCBIfam" id="TIGR03083">
    <property type="entry name" value="maleylpyruvate isomerase family mycothiol-dependent enzyme"/>
    <property type="match status" value="1"/>
</dbReference>
<dbReference type="InterPro" id="IPR024344">
    <property type="entry name" value="MDMPI_metal-binding"/>
</dbReference>
<sequence>MNNAFEGIIPRFVAASTGFDRLLAAVRPAQWDAPTPCAEWKVRDLVNHMTSGNRNYVSLVDGGTAAGYLAGRDADALGADPIGAFRGSVRDCADAFARPGALARVLDYPLGRVVGSQALAVRTADSIVHTWDLARAIGVDDTLDAGLLGWLDDGFDRIYAGLAETPAAADTTHRFFAPPTGSPGFTRQDRLLRRMGREPSLR</sequence>
<evidence type="ECO:0000259" key="1">
    <source>
        <dbReference type="Pfam" id="PF11716"/>
    </source>
</evidence>